<dbReference type="Pfam" id="PF07715">
    <property type="entry name" value="Plug"/>
    <property type="match status" value="1"/>
</dbReference>
<proteinExistence type="inferred from homology"/>
<name>K0NFB5_DESTT</name>
<evidence type="ECO:0000259" key="14">
    <source>
        <dbReference type="Pfam" id="PF07715"/>
    </source>
</evidence>
<dbReference type="GO" id="GO:0044718">
    <property type="term" value="P:siderophore transmembrane transport"/>
    <property type="evidence" value="ECO:0007669"/>
    <property type="project" value="TreeGrafter"/>
</dbReference>
<dbReference type="InterPro" id="IPR000531">
    <property type="entry name" value="Beta-barrel_TonB"/>
</dbReference>
<evidence type="ECO:0000256" key="9">
    <source>
        <dbReference type="ARBA" id="ARBA00023237"/>
    </source>
</evidence>
<keyword evidence="5 12" id="KW-0732">Signal</keyword>
<evidence type="ECO:0000256" key="8">
    <source>
        <dbReference type="ARBA" id="ARBA00023170"/>
    </source>
</evidence>
<evidence type="ECO:0000259" key="13">
    <source>
        <dbReference type="Pfam" id="PF00593"/>
    </source>
</evidence>
<dbReference type="AlphaFoldDB" id="K0NFB5"/>
<keyword evidence="8 15" id="KW-0675">Receptor</keyword>
<keyword evidence="3 10" id="KW-1134">Transmembrane beta strand</keyword>
<dbReference type="PANTHER" id="PTHR30069:SF29">
    <property type="entry name" value="HEMOGLOBIN AND HEMOGLOBIN-HAPTOGLOBIN-BINDING PROTEIN 1-RELATED"/>
    <property type="match status" value="1"/>
</dbReference>
<keyword evidence="4 10" id="KW-0812">Transmembrane</keyword>
<feature type="signal peptide" evidence="12">
    <location>
        <begin position="1"/>
        <end position="28"/>
    </location>
</feature>
<dbReference type="Proteomes" id="UP000007347">
    <property type="component" value="Chromosome"/>
</dbReference>
<evidence type="ECO:0000256" key="7">
    <source>
        <dbReference type="ARBA" id="ARBA00023136"/>
    </source>
</evidence>
<evidence type="ECO:0000256" key="1">
    <source>
        <dbReference type="ARBA" id="ARBA00004571"/>
    </source>
</evidence>
<dbReference type="HOGENOM" id="CLU_008287_18_3_7"/>
<dbReference type="GO" id="GO:0009279">
    <property type="term" value="C:cell outer membrane"/>
    <property type="evidence" value="ECO:0007669"/>
    <property type="project" value="UniProtKB-SubCell"/>
</dbReference>
<evidence type="ECO:0000256" key="10">
    <source>
        <dbReference type="PROSITE-ProRule" id="PRU01360"/>
    </source>
</evidence>
<dbReference type="STRING" id="651182.TOL2_C02180"/>
<keyword evidence="2 10" id="KW-0813">Transport</keyword>
<dbReference type="GO" id="GO:0015344">
    <property type="term" value="F:siderophore uptake transmembrane transporter activity"/>
    <property type="evidence" value="ECO:0007669"/>
    <property type="project" value="TreeGrafter"/>
</dbReference>
<gene>
    <name evidence="15" type="ordered locus">TOL2_C02180</name>
</gene>
<evidence type="ECO:0000256" key="6">
    <source>
        <dbReference type="ARBA" id="ARBA00023077"/>
    </source>
</evidence>
<evidence type="ECO:0000256" key="2">
    <source>
        <dbReference type="ARBA" id="ARBA00022448"/>
    </source>
</evidence>
<comment type="subcellular location">
    <subcellularLocation>
        <location evidence="1 10">Cell outer membrane</location>
        <topology evidence="1 10">Multi-pass membrane protein</topology>
    </subcellularLocation>
</comment>
<dbReference type="OrthoDB" id="99480at2"/>
<evidence type="ECO:0000313" key="15">
    <source>
        <dbReference type="EMBL" id="CCK78388.1"/>
    </source>
</evidence>
<keyword evidence="7 10" id="KW-0472">Membrane</keyword>
<keyword evidence="16" id="KW-1185">Reference proteome</keyword>
<feature type="domain" description="TonB-dependent receptor plug" evidence="14">
    <location>
        <begin position="53"/>
        <end position="161"/>
    </location>
</feature>
<dbReference type="CDD" id="cd01347">
    <property type="entry name" value="ligand_gated_channel"/>
    <property type="match status" value="1"/>
</dbReference>
<dbReference type="InterPro" id="IPR012910">
    <property type="entry name" value="Plug_dom"/>
</dbReference>
<dbReference type="RefSeq" id="WP_014955745.1">
    <property type="nucleotide sequence ID" value="NC_018645.1"/>
</dbReference>
<dbReference type="Gene3D" id="2.170.130.10">
    <property type="entry name" value="TonB-dependent receptor, plug domain"/>
    <property type="match status" value="1"/>
</dbReference>
<organism evidence="15 16">
    <name type="scientific">Desulfobacula toluolica (strain DSM 7467 / Tol2)</name>
    <dbReference type="NCBI Taxonomy" id="651182"/>
    <lineage>
        <taxon>Bacteria</taxon>
        <taxon>Pseudomonadati</taxon>
        <taxon>Thermodesulfobacteriota</taxon>
        <taxon>Desulfobacteria</taxon>
        <taxon>Desulfobacterales</taxon>
        <taxon>Desulfobacteraceae</taxon>
        <taxon>Desulfobacula</taxon>
    </lineage>
</organism>
<reference evidence="15 16" key="1">
    <citation type="journal article" date="2013" name="Environ. Microbiol.">
        <title>Complete genome, catabolic sub-proteomes and key-metabolites of Desulfobacula toluolica Tol2, a marine, aromatic compound-degrading, sulfate-reducing bacterium.</title>
        <authorList>
            <person name="Wohlbrand L."/>
            <person name="Jacob J.H."/>
            <person name="Kube M."/>
            <person name="Mussmann M."/>
            <person name="Jarling R."/>
            <person name="Beck A."/>
            <person name="Amann R."/>
            <person name="Wilkes H."/>
            <person name="Reinhardt R."/>
            <person name="Rabus R."/>
        </authorList>
    </citation>
    <scope>NUCLEOTIDE SEQUENCE [LARGE SCALE GENOMIC DNA]</scope>
    <source>
        <strain evidence="16">DSM 7467 / Tol2</strain>
    </source>
</reference>
<evidence type="ECO:0000256" key="11">
    <source>
        <dbReference type="RuleBase" id="RU003357"/>
    </source>
</evidence>
<dbReference type="Pfam" id="PF00593">
    <property type="entry name" value="TonB_dep_Rec_b-barrel"/>
    <property type="match status" value="1"/>
</dbReference>
<dbReference type="PANTHER" id="PTHR30069">
    <property type="entry name" value="TONB-DEPENDENT OUTER MEMBRANE RECEPTOR"/>
    <property type="match status" value="1"/>
</dbReference>
<evidence type="ECO:0000256" key="3">
    <source>
        <dbReference type="ARBA" id="ARBA00022452"/>
    </source>
</evidence>
<evidence type="ECO:0000313" key="16">
    <source>
        <dbReference type="Proteomes" id="UP000007347"/>
    </source>
</evidence>
<dbReference type="InterPro" id="IPR036942">
    <property type="entry name" value="Beta-barrel_TonB_sf"/>
</dbReference>
<dbReference type="InterPro" id="IPR037066">
    <property type="entry name" value="Plug_dom_sf"/>
</dbReference>
<accession>K0NFB5</accession>
<feature type="domain" description="TonB-dependent receptor-like beta-barrel" evidence="13">
    <location>
        <begin position="235"/>
        <end position="637"/>
    </location>
</feature>
<dbReference type="PROSITE" id="PS52016">
    <property type="entry name" value="TONB_DEPENDENT_REC_3"/>
    <property type="match status" value="1"/>
</dbReference>
<dbReference type="SUPFAM" id="SSF56935">
    <property type="entry name" value="Porins"/>
    <property type="match status" value="1"/>
</dbReference>
<keyword evidence="9 10" id="KW-0998">Cell outer membrane</keyword>
<dbReference type="KEGG" id="dto:TOL2_C02180"/>
<evidence type="ECO:0000256" key="12">
    <source>
        <dbReference type="SAM" id="SignalP"/>
    </source>
</evidence>
<dbReference type="EMBL" id="FO203503">
    <property type="protein sequence ID" value="CCK78388.1"/>
    <property type="molecule type" value="Genomic_DNA"/>
</dbReference>
<feature type="chain" id="PRO_5003838811" evidence="12">
    <location>
        <begin position="29"/>
        <end position="667"/>
    </location>
</feature>
<evidence type="ECO:0000256" key="4">
    <source>
        <dbReference type="ARBA" id="ARBA00022692"/>
    </source>
</evidence>
<sequence length="667" mass="75364">MIYHQRFRFKFTVITLFALMLLQGYAWASESSKVLKIDEVTVQGQSCKISPPPPSATIITQDQLQNHFLDKPLYIMEKVPGVAIQDYSQGAVASAFTMRGLRLGHNTGVAIFVDGVPLNESTSHGDGYGDFNAVIPEDIAYVEVIKGPSSALYGQFARAGVVNIVTKHRGDFNRIKFGLGDWDRQRFQMSMGRETGKLNSVFGADITKQDGKTSNSEMVKANVTGKFTYDFSEDLTGSLALNLYTVDWDHPEYLTQAQWDAGDFWSAKPLGGGKRDRYGFNTNWTYDLSDDDFLNFLFYAYRSNLTRYRDKDTRVDEEYHDRDIYGGSTSYVWNTELGGMANNLILGFDGQVELTHTINAQNPSRIRTAREIVTVDGESTIMTYSMFLQNQLALTDAWKLTAGGRYDHISGDLDDSLTGISTDMEDYNIFSPKAGIEYTPLAGYTFFTTYGEGFKLPNGFDKFKYPDLKKETYTQYELGVRMSPLPNLETTLTGFILDVEDEILIDAAADTKTNTGETRRKGIELSLDYALLDHLQLYGTLSYIKGEYENYISNGVDYSGTDIELVPNWIYSFGAEWRPPQGFFAGFDTRFVGEGEKNKYEVGYNGIREKTIDYLVTDLQLGYQYKNYSIALDITNIFDERYPAYESSSSYRTANPRGCFLSFTMTY</sequence>
<keyword evidence="6 11" id="KW-0798">TonB box</keyword>
<evidence type="ECO:0000256" key="5">
    <source>
        <dbReference type="ARBA" id="ARBA00022729"/>
    </source>
</evidence>
<dbReference type="InterPro" id="IPR039426">
    <property type="entry name" value="TonB-dep_rcpt-like"/>
</dbReference>
<comment type="similarity">
    <text evidence="10 11">Belongs to the TonB-dependent receptor family.</text>
</comment>
<protein>
    <submittedName>
        <fullName evidence="15">Putative TonB-dependent receptor</fullName>
    </submittedName>
</protein>
<dbReference type="Gene3D" id="2.40.170.20">
    <property type="entry name" value="TonB-dependent receptor, beta-barrel domain"/>
    <property type="match status" value="1"/>
</dbReference>